<accession>A0ABV8ZA02</accession>
<name>A0ABV8ZA02_9FLAO</name>
<dbReference type="RefSeq" id="WP_379795859.1">
    <property type="nucleotide sequence ID" value="NZ_JBHSFY010000003.1"/>
</dbReference>
<evidence type="ECO:0000313" key="2">
    <source>
        <dbReference type="Proteomes" id="UP001596003"/>
    </source>
</evidence>
<reference evidence="2" key="1">
    <citation type="journal article" date="2019" name="Int. J. Syst. Evol. Microbiol.">
        <title>The Global Catalogue of Microorganisms (GCM) 10K type strain sequencing project: providing services to taxonomists for standard genome sequencing and annotation.</title>
        <authorList>
            <consortium name="The Broad Institute Genomics Platform"/>
            <consortium name="The Broad Institute Genome Sequencing Center for Infectious Disease"/>
            <person name="Wu L."/>
            <person name="Ma J."/>
        </authorList>
    </citation>
    <scope>NUCLEOTIDE SEQUENCE [LARGE SCALE GENOMIC DNA]</scope>
    <source>
        <strain evidence="2">NBRC 103627</strain>
    </source>
</reference>
<proteinExistence type="predicted"/>
<dbReference type="Proteomes" id="UP001596003">
    <property type="component" value="Unassembled WGS sequence"/>
</dbReference>
<dbReference type="EMBL" id="JBHSFY010000003">
    <property type="protein sequence ID" value="MFC4476488.1"/>
    <property type="molecule type" value="Genomic_DNA"/>
</dbReference>
<gene>
    <name evidence="1" type="ORF">ACFO3N_05380</name>
</gene>
<sequence length="69" mass="7814">MYKLYWSGYEVERLRTAGKLTNELGWRGVKDLMKAFGKEHKATEVIIEGAKRTTGANLGKITKLSIKID</sequence>
<keyword evidence="2" id="KW-1185">Reference proteome</keyword>
<protein>
    <submittedName>
        <fullName evidence="1">Uncharacterized protein</fullName>
    </submittedName>
</protein>
<comment type="caution">
    <text evidence="1">The sequence shown here is derived from an EMBL/GenBank/DDBJ whole genome shotgun (WGS) entry which is preliminary data.</text>
</comment>
<evidence type="ECO:0000313" key="1">
    <source>
        <dbReference type="EMBL" id="MFC4476488.1"/>
    </source>
</evidence>
<organism evidence="1 2">
    <name type="scientific">Flavobacterium chungangensis</name>
    <dbReference type="NCBI Taxonomy" id="2708132"/>
    <lineage>
        <taxon>Bacteria</taxon>
        <taxon>Pseudomonadati</taxon>
        <taxon>Bacteroidota</taxon>
        <taxon>Flavobacteriia</taxon>
        <taxon>Flavobacteriales</taxon>
        <taxon>Flavobacteriaceae</taxon>
        <taxon>Flavobacterium</taxon>
    </lineage>
</organism>